<name>A0A540L4M4_MALBA</name>
<feature type="compositionally biased region" description="Acidic residues" evidence="9">
    <location>
        <begin position="458"/>
        <end position="473"/>
    </location>
</feature>
<dbReference type="AlphaFoldDB" id="A0A540L4M4"/>
<dbReference type="PANTHER" id="PTHR31633:SF1">
    <property type="entry name" value="H_ACA RIBONUCLEOPROTEIN COMPLEX NON-CORE SUBUNIT NAF1"/>
    <property type="match status" value="1"/>
</dbReference>
<evidence type="ECO:0000256" key="6">
    <source>
        <dbReference type="ARBA" id="ARBA00022553"/>
    </source>
</evidence>
<feature type="compositionally biased region" description="Low complexity" evidence="9">
    <location>
        <begin position="225"/>
        <end position="240"/>
    </location>
</feature>
<evidence type="ECO:0000256" key="5">
    <source>
        <dbReference type="ARBA" id="ARBA00022552"/>
    </source>
</evidence>
<evidence type="ECO:0000256" key="7">
    <source>
        <dbReference type="ARBA" id="ARBA00022884"/>
    </source>
</evidence>
<dbReference type="Proteomes" id="UP000315295">
    <property type="component" value="Unassembled WGS sequence"/>
</dbReference>
<dbReference type="GO" id="GO:0005732">
    <property type="term" value="C:sno(s)RNA-containing ribonucleoprotein complex"/>
    <property type="evidence" value="ECO:0007669"/>
    <property type="project" value="InterPro"/>
</dbReference>
<feature type="region of interest" description="Disordered" evidence="9">
    <location>
        <begin position="689"/>
        <end position="777"/>
    </location>
</feature>
<evidence type="ECO:0000256" key="8">
    <source>
        <dbReference type="ARBA" id="ARBA00023242"/>
    </source>
</evidence>
<protein>
    <recommendedName>
        <fullName evidence="3">H/ACA ribonucleoprotein complex non-core subunit NAF1</fullName>
    </recommendedName>
</protein>
<dbReference type="GO" id="GO:0000493">
    <property type="term" value="P:box H/ACA snoRNP assembly"/>
    <property type="evidence" value="ECO:0007669"/>
    <property type="project" value="InterPro"/>
</dbReference>
<feature type="compositionally biased region" description="Acidic residues" evidence="9">
    <location>
        <begin position="263"/>
        <end position="273"/>
    </location>
</feature>
<feature type="compositionally biased region" description="Acidic residues" evidence="9">
    <location>
        <begin position="241"/>
        <end position="251"/>
    </location>
</feature>
<accession>A0A540L4M4</accession>
<reference evidence="10 11" key="1">
    <citation type="journal article" date="2019" name="G3 (Bethesda)">
        <title>Sequencing of a Wild Apple (Malus baccata) Genome Unravels the Differences Between Cultivated and Wild Apple Species Regarding Disease Resistance and Cold Tolerance.</title>
        <authorList>
            <person name="Chen X."/>
        </authorList>
    </citation>
    <scope>NUCLEOTIDE SEQUENCE [LARGE SCALE GENOMIC DNA]</scope>
    <source>
        <strain evidence="11">cv. Shandingzi</strain>
        <tissue evidence="10">Leaves</tissue>
    </source>
</reference>
<keyword evidence="7" id="KW-0694">RNA-binding</keyword>
<keyword evidence="8" id="KW-0539">Nucleus</keyword>
<feature type="region of interest" description="Disordered" evidence="9">
    <location>
        <begin position="458"/>
        <end position="545"/>
    </location>
</feature>
<feature type="region of interest" description="Disordered" evidence="9">
    <location>
        <begin position="152"/>
        <end position="301"/>
    </location>
</feature>
<evidence type="ECO:0000313" key="10">
    <source>
        <dbReference type="EMBL" id="TQD81430.1"/>
    </source>
</evidence>
<sequence>MVGLIPQLTLEDLDPVSKPKYSKDPPDSVDPRDLSVADSFLDFDSIEDWFKNIDMAETGQFKAEAVDAEYIGGGFELAGDGSVPIDCGSGCAVKVEGQMLEYSGCLIAEELGKVNLLGGCEESSVLDGGNGSEVVSSVLDGGSGMKSEVVSSVLDGGSGMKSEVVSCDTGEMKPVSNENGSEGLKSKIEVGNGMGSEMVSGNGGKSGAGNGESESESSESESESSESSSSSSSSSESSNSSDDDSSDDEEEENRKGKMNVEVQESDEGGEMEEGEIRDADGGEEEDKIFGMDNESEDDDDEDEMVAWADAETFDEGDGDEDDVGYLKGPIRSKNELEVLPPIPPVEVTLQPHHQMQPVGVVLSVLGTQVIVEGVEKHNPLNEGSILWVTESRSPLGLIDEIFGPVIQPYYVVRFNSESEIPSGTQTGILVSFVPEFADHVLNNKDVYRKGYDASGANDEEISDEAEFSDDEKEAEYRRMQKMSKRGMNDQNVGNKKNNRKWGKNKPGPWKNGQPSPQQAPMDAGKQPPNQHHHPFSPGVPSSAAVSQGLVSRNGLVPPFPAPTQVAGINTTSNGGWTNGVPFQPQNTSFPNGFPNNNFPSLPQYNPQCPYQMPIQNRMPFYQQAGAVLPGQQLNAFAGPVYSQGMMGQHGFNQTAFGLGLQGQPIPGQQFNAFAEPRVGQLGFNQNAFGMGLQGQPSHPIFNADQGMPSNGLHSEQNHNLPQSVANAGNVDSQQYDQGAPSNHGRRPSQRGGRNFGRRPSHRGGRNFGRGRGRQQSR</sequence>
<keyword evidence="4" id="KW-0690">Ribosome biogenesis</keyword>
<dbReference type="GO" id="GO:0006364">
    <property type="term" value="P:rRNA processing"/>
    <property type="evidence" value="ECO:0007669"/>
    <property type="project" value="UniProtKB-KW"/>
</dbReference>
<gene>
    <name evidence="10" type="ORF">C1H46_033015</name>
</gene>
<evidence type="ECO:0000313" key="11">
    <source>
        <dbReference type="Proteomes" id="UP000315295"/>
    </source>
</evidence>
<dbReference type="InterPro" id="IPR007504">
    <property type="entry name" value="H/ACA_rnp_Gar1/Naf1"/>
</dbReference>
<dbReference type="GO" id="GO:0005634">
    <property type="term" value="C:nucleus"/>
    <property type="evidence" value="ECO:0007669"/>
    <property type="project" value="UniProtKB-SubCell"/>
</dbReference>
<dbReference type="GO" id="GO:0001522">
    <property type="term" value="P:pseudouridine synthesis"/>
    <property type="evidence" value="ECO:0007669"/>
    <property type="project" value="InterPro"/>
</dbReference>
<dbReference type="Gene3D" id="2.40.10.230">
    <property type="entry name" value="Probable tRNA pseudouridine synthase domain"/>
    <property type="match status" value="1"/>
</dbReference>
<dbReference type="GO" id="GO:0003723">
    <property type="term" value="F:RNA binding"/>
    <property type="evidence" value="ECO:0007669"/>
    <property type="project" value="UniProtKB-KW"/>
</dbReference>
<dbReference type="FunFam" id="2.40.10.230:FF:000002">
    <property type="entry name" value="H/ACA ribonucleoprotein complex non-core subunit NAF1"/>
    <property type="match status" value="1"/>
</dbReference>
<keyword evidence="11" id="KW-1185">Reference proteome</keyword>
<evidence type="ECO:0000256" key="4">
    <source>
        <dbReference type="ARBA" id="ARBA00022517"/>
    </source>
</evidence>
<dbReference type="EMBL" id="VIEB01000767">
    <property type="protein sequence ID" value="TQD81430.1"/>
    <property type="molecule type" value="Genomic_DNA"/>
</dbReference>
<dbReference type="InterPro" id="IPR009000">
    <property type="entry name" value="Transl_B-barrel_sf"/>
</dbReference>
<dbReference type="InterPro" id="IPR040309">
    <property type="entry name" value="Naf1"/>
</dbReference>
<comment type="caution">
    <text evidence="10">The sequence shown here is derived from an EMBL/GenBank/DDBJ whole genome shotgun (WGS) entry which is preliminary data.</text>
</comment>
<evidence type="ECO:0000256" key="1">
    <source>
        <dbReference type="ARBA" id="ARBA00004123"/>
    </source>
</evidence>
<comment type="subcellular location">
    <subcellularLocation>
        <location evidence="1">Nucleus</location>
    </subcellularLocation>
</comment>
<comment type="similarity">
    <text evidence="2">Belongs to the NAF1 family.</text>
</comment>
<keyword evidence="5" id="KW-0698">rRNA processing</keyword>
<dbReference type="InterPro" id="IPR038664">
    <property type="entry name" value="Gar1/Naf1_Cbf5-bd_sf"/>
</dbReference>
<dbReference type="STRING" id="106549.A0A540L4M4"/>
<organism evidence="10 11">
    <name type="scientific">Malus baccata</name>
    <name type="common">Siberian crab apple</name>
    <name type="synonym">Pyrus baccata</name>
    <dbReference type="NCBI Taxonomy" id="106549"/>
    <lineage>
        <taxon>Eukaryota</taxon>
        <taxon>Viridiplantae</taxon>
        <taxon>Streptophyta</taxon>
        <taxon>Embryophyta</taxon>
        <taxon>Tracheophyta</taxon>
        <taxon>Spermatophyta</taxon>
        <taxon>Magnoliopsida</taxon>
        <taxon>eudicotyledons</taxon>
        <taxon>Gunneridae</taxon>
        <taxon>Pentapetalae</taxon>
        <taxon>rosids</taxon>
        <taxon>fabids</taxon>
        <taxon>Rosales</taxon>
        <taxon>Rosaceae</taxon>
        <taxon>Amygdaloideae</taxon>
        <taxon>Maleae</taxon>
        <taxon>Malus</taxon>
    </lineage>
</organism>
<proteinExistence type="inferred from homology"/>
<feature type="compositionally biased region" description="Gly residues" evidence="9">
    <location>
        <begin position="201"/>
        <end position="210"/>
    </location>
</feature>
<evidence type="ECO:0000256" key="9">
    <source>
        <dbReference type="SAM" id="MobiDB-lite"/>
    </source>
</evidence>
<feature type="compositionally biased region" description="Basic residues" evidence="9">
    <location>
        <begin position="755"/>
        <end position="777"/>
    </location>
</feature>
<keyword evidence="6" id="KW-0597">Phosphoprotein</keyword>
<evidence type="ECO:0000256" key="2">
    <source>
        <dbReference type="ARBA" id="ARBA00009801"/>
    </source>
</evidence>
<feature type="compositionally biased region" description="Acidic residues" evidence="9">
    <location>
        <begin position="213"/>
        <end position="224"/>
    </location>
</feature>
<dbReference type="PANTHER" id="PTHR31633">
    <property type="entry name" value="H/ACA RIBONUCLEOPROTEIN COMPLEX NON-CORE SUBUNIT NAF1"/>
    <property type="match status" value="1"/>
</dbReference>
<dbReference type="SUPFAM" id="SSF50447">
    <property type="entry name" value="Translation proteins"/>
    <property type="match status" value="1"/>
</dbReference>
<feature type="compositionally biased region" description="Polar residues" evidence="9">
    <location>
        <begin position="707"/>
        <end position="740"/>
    </location>
</feature>
<evidence type="ECO:0000256" key="3">
    <source>
        <dbReference type="ARBA" id="ARBA00021438"/>
    </source>
</evidence>
<dbReference type="Pfam" id="PF04410">
    <property type="entry name" value="Gar1"/>
    <property type="match status" value="1"/>
</dbReference>